<dbReference type="UniPathway" id="UPA00094"/>
<evidence type="ECO:0000313" key="12">
    <source>
        <dbReference type="Proteomes" id="UP000187651"/>
    </source>
</evidence>
<dbReference type="PANTHER" id="PTHR20863:SF76">
    <property type="entry name" value="CARRIER DOMAIN-CONTAINING PROTEIN"/>
    <property type="match status" value="1"/>
</dbReference>
<dbReference type="GO" id="GO:0016020">
    <property type="term" value="C:membrane"/>
    <property type="evidence" value="ECO:0007669"/>
    <property type="project" value="GOC"/>
</dbReference>
<evidence type="ECO:0000256" key="3">
    <source>
        <dbReference type="ARBA" id="ARBA00022553"/>
    </source>
</evidence>
<proteinExistence type="inferred from homology"/>
<keyword evidence="6 7" id="KW-0275">Fatty acid biosynthesis</keyword>
<comment type="PTM">
    <text evidence="7">4'-phosphopantetheine is transferred from CoA to a specific serine of apo-ACP by AcpS. This modification is essential for activity because fatty acids are bound in thioester linkage to the sulfhydryl of the prosthetic group.</text>
</comment>
<dbReference type="NCBIfam" id="TIGR00517">
    <property type="entry name" value="acyl_carrier"/>
    <property type="match status" value="1"/>
</dbReference>
<dbReference type="OrthoDB" id="9804551at2"/>
<dbReference type="InterPro" id="IPR009081">
    <property type="entry name" value="PP-bd_ACP"/>
</dbReference>
<feature type="domain" description="Carrier" evidence="10">
    <location>
        <begin position="1"/>
        <end position="76"/>
    </location>
</feature>
<keyword evidence="4 7" id="KW-0276">Fatty acid metabolism</keyword>
<comment type="PTM">
    <text evidence="9">4'-phosphopantetheine is transferred from CoA to a specific serine of apo-ACP by acpS.</text>
</comment>
<dbReference type="PROSITE" id="PS00012">
    <property type="entry name" value="PHOSPHOPANTETHEINE"/>
    <property type="match status" value="1"/>
</dbReference>
<keyword evidence="5 7" id="KW-0443">Lipid metabolism</keyword>
<organism evidence="11 12">
    <name type="scientific">Lachnospira pectinoschiza</name>
    <dbReference type="NCBI Taxonomy" id="28052"/>
    <lineage>
        <taxon>Bacteria</taxon>
        <taxon>Bacillati</taxon>
        <taxon>Bacillota</taxon>
        <taxon>Clostridia</taxon>
        <taxon>Lachnospirales</taxon>
        <taxon>Lachnospiraceae</taxon>
        <taxon>Lachnospira</taxon>
    </lineage>
</organism>
<evidence type="ECO:0000259" key="10">
    <source>
        <dbReference type="PROSITE" id="PS50075"/>
    </source>
</evidence>
<dbReference type="HAMAP" id="MF_01217">
    <property type="entry name" value="Acyl_carrier"/>
    <property type="match status" value="1"/>
</dbReference>
<dbReference type="GO" id="GO:0005829">
    <property type="term" value="C:cytosol"/>
    <property type="evidence" value="ECO:0007669"/>
    <property type="project" value="TreeGrafter"/>
</dbReference>
<dbReference type="NCBIfam" id="NF002150">
    <property type="entry name" value="PRK00982.1-4"/>
    <property type="match status" value="1"/>
</dbReference>
<evidence type="ECO:0000256" key="5">
    <source>
        <dbReference type="ARBA" id="ARBA00023098"/>
    </source>
</evidence>
<dbReference type="GO" id="GO:0000035">
    <property type="term" value="F:acyl binding"/>
    <property type="evidence" value="ECO:0007669"/>
    <property type="project" value="TreeGrafter"/>
</dbReference>
<dbReference type="EMBL" id="FNHZ01000003">
    <property type="protein sequence ID" value="SDM86698.1"/>
    <property type="molecule type" value="Genomic_DNA"/>
</dbReference>
<evidence type="ECO:0000256" key="6">
    <source>
        <dbReference type="ARBA" id="ARBA00023160"/>
    </source>
</evidence>
<dbReference type="InterPro" id="IPR006162">
    <property type="entry name" value="Ppantetheine_attach_site"/>
</dbReference>
<dbReference type="RefSeq" id="WP_027431578.1">
    <property type="nucleotide sequence ID" value="NZ_FNHZ01000003.1"/>
</dbReference>
<dbReference type="Pfam" id="PF00550">
    <property type="entry name" value="PP-binding"/>
    <property type="match status" value="1"/>
</dbReference>
<name>A0A1G9WQE2_9FIRM</name>
<evidence type="ECO:0000256" key="9">
    <source>
        <dbReference type="RuleBase" id="RU003545"/>
    </source>
</evidence>
<keyword evidence="3 7" id="KW-0597">Phosphoprotein</keyword>
<evidence type="ECO:0000313" key="11">
    <source>
        <dbReference type="EMBL" id="SDM86698.1"/>
    </source>
</evidence>
<dbReference type="AlphaFoldDB" id="A0A1G9WQE2"/>
<dbReference type="PANTHER" id="PTHR20863">
    <property type="entry name" value="ACYL CARRIER PROTEIN"/>
    <property type="match status" value="1"/>
</dbReference>
<evidence type="ECO:0000256" key="4">
    <source>
        <dbReference type="ARBA" id="ARBA00022832"/>
    </source>
</evidence>
<dbReference type="GO" id="GO:0009245">
    <property type="term" value="P:lipid A biosynthetic process"/>
    <property type="evidence" value="ECO:0007669"/>
    <property type="project" value="TreeGrafter"/>
</dbReference>
<dbReference type="SUPFAM" id="SSF47336">
    <property type="entry name" value="ACP-like"/>
    <property type="match status" value="1"/>
</dbReference>
<evidence type="ECO:0000256" key="8">
    <source>
        <dbReference type="NCBIfam" id="TIGR00517"/>
    </source>
</evidence>
<dbReference type="InterPro" id="IPR003231">
    <property type="entry name" value="ACP"/>
</dbReference>
<dbReference type="Proteomes" id="UP000187651">
    <property type="component" value="Unassembled WGS sequence"/>
</dbReference>
<reference evidence="12" key="1">
    <citation type="submission" date="2016-10" db="EMBL/GenBank/DDBJ databases">
        <authorList>
            <person name="Varghese N."/>
            <person name="Submissions S."/>
        </authorList>
    </citation>
    <scope>NUCLEOTIDE SEQUENCE [LARGE SCALE GENOMIC DNA]</scope>
    <source>
        <strain evidence="12">M83</strain>
    </source>
</reference>
<comment type="similarity">
    <text evidence="7">Belongs to the acyl carrier protein (ACP) family.</text>
</comment>
<keyword evidence="12" id="KW-1185">Reference proteome</keyword>
<accession>A0A1G9WQE2</accession>
<sequence length="78" mass="8612">MTTFENVKEIIVDTLSLDADEIKLESDLINDLGIDSLDVMELVMAIDEKCNVTIPDEEIPNLTTVEAIVNYIDANKAA</sequence>
<comment type="pathway">
    <text evidence="7 9">Lipid metabolism; fatty acid biosynthesis.</text>
</comment>
<dbReference type="Gene3D" id="1.10.1200.10">
    <property type="entry name" value="ACP-like"/>
    <property type="match status" value="1"/>
</dbReference>
<evidence type="ECO:0000256" key="2">
    <source>
        <dbReference type="ARBA" id="ARBA00022516"/>
    </source>
</evidence>
<comment type="function">
    <text evidence="7 9">Carrier of the growing fatty acid chain in fatty acid biosynthesis.</text>
</comment>
<dbReference type="NCBIfam" id="NF002148">
    <property type="entry name" value="PRK00982.1-2"/>
    <property type="match status" value="1"/>
</dbReference>
<feature type="modified residue" description="O-(pantetheine 4'-phosphoryl)serine" evidence="7">
    <location>
        <position position="36"/>
    </location>
</feature>
<evidence type="ECO:0000256" key="1">
    <source>
        <dbReference type="ARBA" id="ARBA00022450"/>
    </source>
</evidence>
<keyword evidence="1 7" id="KW-0596">Phosphopantetheine</keyword>
<comment type="subcellular location">
    <subcellularLocation>
        <location evidence="7">Cytoplasm</location>
    </subcellularLocation>
</comment>
<evidence type="ECO:0000256" key="7">
    <source>
        <dbReference type="HAMAP-Rule" id="MF_01217"/>
    </source>
</evidence>
<gene>
    <name evidence="7" type="primary">acpP</name>
    <name evidence="11" type="ORF">SAMN05216544_1302</name>
</gene>
<keyword evidence="7" id="KW-0963">Cytoplasm</keyword>
<dbReference type="GO" id="GO:0000036">
    <property type="term" value="F:acyl carrier activity"/>
    <property type="evidence" value="ECO:0007669"/>
    <property type="project" value="UniProtKB-UniRule"/>
</dbReference>
<dbReference type="PROSITE" id="PS50075">
    <property type="entry name" value="CARRIER"/>
    <property type="match status" value="1"/>
</dbReference>
<keyword evidence="2 7" id="KW-0444">Lipid biosynthesis</keyword>
<protein>
    <recommendedName>
        <fullName evidence="7 8">Acyl carrier protein</fullName>
        <shortName evidence="7">ACP</shortName>
    </recommendedName>
</protein>
<dbReference type="InterPro" id="IPR036736">
    <property type="entry name" value="ACP-like_sf"/>
</dbReference>